<organism evidence="2 3">
    <name type="scientific">Granulosicoccus antarcticus IMCC3135</name>
    <dbReference type="NCBI Taxonomy" id="1192854"/>
    <lineage>
        <taxon>Bacteria</taxon>
        <taxon>Pseudomonadati</taxon>
        <taxon>Pseudomonadota</taxon>
        <taxon>Gammaproteobacteria</taxon>
        <taxon>Chromatiales</taxon>
        <taxon>Granulosicoccaceae</taxon>
        <taxon>Granulosicoccus</taxon>
    </lineage>
</organism>
<evidence type="ECO:0000313" key="3">
    <source>
        <dbReference type="Proteomes" id="UP000250079"/>
    </source>
</evidence>
<keyword evidence="3" id="KW-1185">Reference proteome</keyword>
<dbReference type="AlphaFoldDB" id="A0A2Z2P025"/>
<protein>
    <submittedName>
        <fullName evidence="2">Uncharacterized protein</fullName>
    </submittedName>
</protein>
<reference evidence="2 3" key="1">
    <citation type="submission" date="2016-12" db="EMBL/GenBank/DDBJ databases">
        <authorList>
            <person name="Song W.-J."/>
            <person name="Kurnit D.M."/>
        </authorList>
    </citation>
    <scope>NUCLEOTIDE SEQUENCE [LARGE SCALE GENOMIC DNA]</scope>
    <source>
        <strain evidence="2 3">IMCC3135</strain>
    </source>
</reference>
<feature type="region of interest" description="Disordered" evidence="1">
    <location>
        <begin position="32"/>
        <end position="55"/>
    </location>
</feature>
<evidence type="ECO:0000256" key="1">
    <source>
        <dbReference type="SAM" id="MobiDB-lite"/>
    </source>
</evidence>
<evidence type="ECO:0000313" key="2">
    <source>
        <dbReference type="EMBL" id="ASJ73457.1"/>
    </source>
</evidence>
<sequence length="55" mass="6117">MLSSIERADLELRNGVATIILKDPYAERRGLSRPHRGPVCLAVRDDQEANPPAFT</sequence>
<accession>A0A2Z2P025</accession>
<name>A0A2Z2P025_9GAMM</name>
<gene>
    <name evidence="2" type="ORF">IMCC3135_16875</name>
</gene>
<dbReference type="EMBL" id="CP018632">
    <property type="protein sequence ID" value="ASJ73457.1"/>
    <property type="molecule type" value="Genomic_DNA"/>
</dbReference>
<proteinExistence type="predicted"/>
<dbReference type="KEGG" id="gai:IMCC3135_16875"/>
<dbReference type="Proteomes" id="UP000250079">
    <property type="component" value="Chromosome"/>
</dbReference>